<dbReference type="SUPFAM" id="SSF81321">
    <property type="entry name" value="Family A G protein-coupled receptor-like"/>
    <property type="match status" value="1"/>
</dbReference>
<feature type="transmembrane region" description="Helical" evidence="12">
    <location>
        <begin position="99"/>
        <end position="122"/>
    </location>
</feature>
<accession>A0AA88S728</accession>
<dbReference type="Proteomes" id="UP001187415">
    <property type="component" value="Unassembled WGS sequence"/>
</dbReference>
<gene>
    <name evidence="14" type="ORF">Q5P01_021838</name>
</gene>
<organism evidence="14 15">
    <name type="scientific">Channa striata</name>
    <name type="common">Snakehead murrel</name>
    <name type="synonym">Ophicephalus striatus</name>
    <dbReference type="NCBI Taxonomy" id="64152"/>
    <lineage>
        <taxon>Eukaryota</taxon>
        <taxon>Metazoa</taxon>
        <taxon>Chordata</taxon>
        <taxon>Craniata</taxon>
        <taxon>Vertebrata</taxon>
        <taxon>Euteleostomi</taxon>
        <taxon>Actinopterygii</taxon>
        <taxon>Neopterygii</taxon>
        <taxon>Teleostei</taxon>
        <taxon>Neoteleostei</taxon>
        <taxon>Acanthomorphata</taxon>
        <taxon>Anabantaria</taxon>
        <taxon>Anabantiformes</taxon>
        <taxon>Channoidei</taxon>
        <taxon>Channidae</taxon>
        <taxon>Channa</taxon>
    </lineage>
</organism>
<evidence type="ECO:0000256" key="11">
    <source>
        <dbReference type="RuleBase" id="RU000688"/>
    </source>
</evidence>
<dbReference type="Gene3D" id="1.20.1070.10">
    <property type="entry name" value="Rhodopsin 7-helix transmembrane proteins"/>
    <property type="match status" value="1"/>
</dbReference>
<evidence type="ECO:0000313" key="15">
    <source>
        <dbReference type="Proteomes" id="UP001187415"/>
    </source>
</evidence>
<keyword evidence="6 12" id="KW-0472">Membrane</keyword>
<evidence type="ECO:0000256" key="8">
    <source>
        <dbReference type="ARBA" id="ARBA00023170"/>
    </source>
</evidence>
<keyword evidence="7" id="KW-1015">Disulfide bond</keyword>
<keyword evidence="15" id="KW-1185">Reference proteome</keyword>
<evidence type="ECO:0000256" key="4">
    <source>
        <dbReference type="ARBA" id="ARBA00022989"/>
    </source>
</evidence>
<dbReference type="AlphaFoldDB" id="A0AA88S728"/>
<dbReference type="PANTHER" id="PTHR24234">
    <property type="entry name" value="LYSOPHOSPHATIDIC ACID RECEPTOR 5/SPHINGOSYLPHOSPHORYLCHOLINE RECEPTOR"/>
    <property type="match status" value="1"/>
</dbReference>
<comment type="subcellular location">
    <subcellularLocation>
        <location evidence="1">Cell membrane</location>
        <topology evidence="1">Multi-pass membrane protein</topology>
    </subcellularLocation>
</comment>
<dbReference type="GO" id="GO:0005886">
    <property type="term" value="C:plasma membrane"/>
    <property type="evidence" value="ECO:0007669"/>
    <property type="project" value="UniProtKB-SubCell"/>
</dbReference>
<keyword evidence="10 11" id="KW-0807">Transducer</keyword>
<sequence>MEHSYPTSVFYGYNNSYDSMLPGDQGYCNMTLWNNQDLFYIFDFSSVTSQNNSVDFNKIIDDIESVLHVTRWIIICTGFPLTILAIYAFYSLVRHDHVAPIYVINLLISDLIQLCCMVIWVTKIKAQQLNNVTCFVYIFSLLTSVGLMVCVSLERYLVISQPLWKNGALWEF</sequence>
<dbReference type="PROSITE" id="PS00237">
    <property type="entry name" value="G_PROTEIN_RECEP_F1_1"/>
    <property type="match status" value="1"/>
</dbReference>
<keyword evidence="4 12" id="KW-1133">Transmembrane helix</keyword>
<dbReference type="InterPro" id="IPR000276">
    <property type="entry name" value="GPCR_Rhodpsn"/>
</dbReference>
<evidence type="ECO:0000256" key="1">
    <source>
        <dbReference type="ARBA" id="ARBA00004651"/>
    </source>
</evidence>
<feature type="transmembrane region" description="Helical" evidence="12">
    <location>
        <begin position="134"/>
        <end position="157"/>
    </location>
</feature>
<evidence type="ECO:0000256" key="10">
    <source>
        <dbReference type="ARBA" id="ARBA00023224"/>
    </source>
</evidence>
<dbReference type="EMBL" id="JAUPFM010000017">
    <property type="protein sequence ID" value="KAK2824663.1"/>
    <property type="molecule type" value="Genomic_DNA"/>
</dbReference>
<keyword evidence="5 11" id="KW-0297">G-protein coupled receptor</keyword>
<keyword evidence="2" id="KW-1003">Cell membrane</keyword>
<feature type="transmembrane region" description="Helical" evidence="12">
    <location>
        <begin position="72"/>
        <end position="93"/>
    </location>
</feature>
<dbReference type="PROSITE" id="PS50262">
    <property type="entry name" value="G_PROTEIN_RECEP_F1_2"/>
    <property type="match status" value="1"/>
</dbReference>
<evidence type="ECO:0000256" key="9">
    <source>
        <dbReference type="ARBA" id="ARBA00023180"/>
    </source>
</evidence>
<keyword evidence="8 11" id="KW-0675">Receptor</keyword>
<comment type="caution">
    <text evidence="14">The sequence shown here is derived from an EMBL/GenBank/DDBJ whole genome shotgun (WGS) entry which is preliminary data.</text>
</comment>
<comment type="similarity">
    <text evidence="11">Belongs to the G-protein coupled receptor 1 family.</text>
</comment>
<keyword evidence="9" id="KW-0325">Glycoprotein</keyword>
<evidence type="ECO:0000256" key="6">
    <source>
        <dbReference type="ARBA" id="ARBA00023136"/>
    </source>
</evidence>
<protein>
    <recommendedName>
        <fullName evidence="13">G-protein coupled receptors family 1 profile domain-containing protein</fullName>
    </recommendedName>
</protein>
<feature type="domain" description="G-protein coupled receptors family 1 profile" evidence="13">
    <location>
        <begin position="81"/>
        <end position="172"/>
    </location>
</feature>
<evidence type="ECO:0000313" key="14">
    <source>
        <dbReference type="EMBL" id="KAK2824663.1"/>
    </source>
</evidence>
<evidence type="ECO:0000256" key="5">
    <source>
        <dbReference type="ARBA" id="ARBA00023040"/>
    </source>
</evidence>
<proteinExistence type="inferred from homology"/>
<dbReference type="Pfam" id="PF00001">
    <property type="entry name" value="7tm_1"/>
    <property type="match status" value="1"/>
</dbReference>
<dbReference type="PRINTS" id="PR00237">
    <property type="entry name" value="GPCRRHODOPSN"/>
</dbReference>
<keyword evidence="3 11" id="KW-0812">Transmembrane</keyword>
<evidence type="ECO:0000259" key="13">
    <source>
        <dbReference type="PROSITE" id="PS50262"/>
    </source>
</evidence>
<evidence type="ECO:0000256" key="7">
    <source>
        <dbReference type="ARBA" id="ARBA00023157"/>
    </source>
</evidence>
<dbReference type="InterPro" id="IPR017452">
    <property type="entry name" value="GPCR_Rhodpsn_7TM"/>
</dbReference>
<dbReference type="PANTHER" id="PTHR24234:SF8">
    <property type="entry name" value="G-PROTEIN COUPLED RECEPTOR 4-LIKE"/>
    <property type="match status" value="1"/>
</dbReference>
<reference evidence="14" key="1">
    <citation type="submission" date="2023-07" db="EMBL/GenBank/DDBJ databases">
        <title>Chromosome-level Genome Assembly of Striped Snakehead (Channa striata).</title>
        <authorList>
            <person name="Liu H."/>
        </authorList>
    </citation>
    <scope>NUCLEOTIDE SEQUENCE</scope>
    <source>
        <strain evidence="14">Gz</strain>
        <tissue evidence="14">Muscle</tissue>
    </source>
</reference>
<name>A0AA88S728_CHASR</name>
<evidence type="ECO:0000256" key="2">
    <source>
        <dbReference type="ARBA" id="ARBA00022475"/>
    </source>
</evidence>
<dbReference type="GO" id="GO:0004930">
    <property type="term" value="F:G protein-coupled receptor activity"/>
    <property type="evidence" value="ECO:0007669"/>
    <property type="project" value="UniProtKB-KW"/>
</dbReference>
<evidence type="ECO:0000256" key="3">
    <source>
        <dbReference type="ARBA" id="ARBA00022692"/>
    </source>
</evidence>
<evidence type="ECO:0000256" key="12">
    <source>
        <dbReference type="SAM" id="Phobius"/>
    </source>
</evidence>